<dbReference type="EMBL" id="WHWC01000004">
    <property type="protein sequence ID" value="KAG8384048.1"/>
    <property type="molecule type" value="Genomic_DNA"/>
</dbReference>
<dbReference type="Proteomes" id="UP000826271">
    <property type="component" value="Unassembled WGS sequence"/>
</dbReference>
<dbReference type="AlphaFoldDB" id="A0AAV6XNI0"/>
<sequence>MKLFLTILGVEHWYFVYLLLFKKLWNKIILFLPKLLIYLISQTRRQTKKMNSRSKIYAKNNLYVENRASPMPENIEGDNRYFICSSEIRAKDFECSCQGVKDEKCSSERIPIYQKPITRTKCKARLTITRVRDGEWTVKKSIIEHNHEMFVSDQKHLLRSSRNISHAQKSALKAMYNVGIPIANAFPYMKKEAQGPQNLGFVRKDAYNRFNRLRRNSKVKDGGASELLQCFINKSNNEHLFFWNVHWDDNRIMNFFFRDYRCKVDYECFGDVVSVNTTYRTNRYDLICVPVVGINHHKQNVTLGLAFMSDETKSSFEWLFTTFLKSMNGKEPEIVFTDQCQAMINVVDIIFP</sequence>
<feature type="domain" description="FAR1" evidence="1">
    <location>
        <begin position="85"/>
        <end position="150"/>
    </location>
</feature>
<dbReference type="InterPro" id="IPR018289">
    <property type="entry name" value="MULE_transposase_dom"/>
</dbReference>
<feature type="domain" description="MULE transposase" evidence="2">
    <location>
        <begin position="272"/>
        <end position="352"/>
    </location>
</feature>
<dbReference type="Pfam" id="PF03101">
    <property type="entry name" value="FAR1"/>
    <property type="match status" value="1"/>
</dbReference>
<comment type="caution">
    <text evidence="3">The sequence shown here is derived from an EMBL/GenBank/DDBJ whole genome shotgun (WGS) entry which is preliminary data.</text>
</comment>
<evidence type="ECO:0000313" key="4">
    <source>
        <dbReference type="Proteomes" id="UP000826271"/>
    </source>
</evidence>
<gene>
    <name evidence="3" type="ORF">BUALT_Bualt04G0077500</name>
</gene>
<proteinExistence type="predicted"/>
<evidence type="ECO:0008006" key="5">
    <source>
        <dbReference type="Google" id="ProtNLM"/>
    </source>
</evidence>
<evidence type="ECO:0000313" key="3">
    <source>
        <dbReference type="EMBL" id="KAG8384048.1"/>
    </source>
</evidence>
<accession>A0AAV6XNI0</accession>
<dbReference type="PANTHER" id="PTHR47718:SF17">
    <property type="entry name" value="PROTEIN FAR1-RELATED SEQUENCE 5-LIKE"/>
    <property type="match status" value="1"/>
</dbReference>
<dbReference type="InterPro" id="IPR004330">
    <property type="entry name" value="FAR1_DNA_bnd_dom"/>
</dbReference>
<evidence type="ECO:0000259" key="2">
    <source>
        <dbReference type="Pfam" id="PF10551"/>
    </source>
</evidence>
<dbReference type="PANTHER" id="PTHR47718">
    <property type="entry name" value="OS01G0519700 PROTEIN"/>
    <property type="match status" value="1"/>
</dbReference>
<dbReference type="Pfam" id="PF10551">
    <property type="entry name" value="MULE"/>
    <property type="match status" value="1"/>
</dbReference>
<protein>
    <recommendedName>
        <fullName evidence="5">Protein FAR1-RELATED SEQUENCE</fullName>
    </recommendedName>
</protein>
<name>A0AAV6XNI0_9LAMI</name>
<organism evidence="3 4">
    <name type="scientific">Buddleja alternifolia</name>
    <dbReference type="NCBI Taxonomy" id="168488"/>
    <lineage>
        <taxon>Eukaryota</taxon>
        <taxon>Viridiplantae</taxon>
        <taxon>Streptophyta</taxon>
        <taxon>Embryophyta</taxon>
        <taxon>Tracheophyta</taxon>
        <taxon>Spermatophyta</taxon>
        <taxon>Magnoliopsida</taxon>
        <taxon>eudicotyledons</taxon>
        <taxon>Gunneridae</taxon>
        <taxon>Pentapetalae</taxon>
        <taxon>asterids</taxon>
        <taxon>lamiids</taxon>
        <taxon>Lamiales</taxon>
        <taxon>Scrophulariaceae</taxon>
        <taxon>Buddlejeae</taxon>
        <taxon>Buddleja</taxon>
    </lineage>
</organism>
<reference evidence="3" key="1">
    <citation type="submission" date="2019-10" db="EMBL/GenBank/DDBJ databases">
        <authorList>
            <person name="Zhang R."/>
            <person name="Pan Y."/>
            <person name="Wang J."/>
            <person name="Ma R."/>
            <person name="Yu S."/>
        </authorList>
    </citation>
    <scope>NUCLEOTIDE SEQUENCE</scope>
    <source>
        <strain evidence="3">LA-IB0</strain>
        <tissue evidence="3">Leaf</tissue>
    </source>
</reference>
<evidence type="ECO:0000259" key="1">
    <source>
        <dbReference type="Pfam" id="PF03101"/>
    </source>
</evidence>
<keyword evidence="4" id="KW-1185">Reference proteome</keyword>